<evidence type="ECO:0000256" key="1">
    <source>
        <dbReference type="SAM" id="SignalP"/>
    </source>
</evidence>
<dbReference type="AlphaFoldDB" id="A0AAN5C7R0"/>
<feature type="non-terminal residue" evidence="2">
    <location>
        <position position="1"/>
    </location>
</feature>
<proteinExistence type="predicted"/>
<gene>
    <name evidence="2" type="ORF">PMAYCL1PPCAC_02224</name>
</gene>
<feature type="signal peptide" evidence="1">
    <location>
        <begin position="1"/>
        <end position="18"/>
    </location>
</feature>
<comment type="caution">
    <text evidence="2">The sequence shown here is derived from an EMBL/GenBank/DDBJ whole genome shotgun (WGS) entry which is preliminary data.</text>
</comment>
<sequence length="90" mass="10178">PSTMIALLLLNILHLIYSQSVCIQFIEKCGQTVVEEEKLLIQHRTRAFSQCVTSPMCANERIIFDECFMDSFLARSGIKAASQFSQTFAD</sequence>
<dbReference type="EMBL" id="BTRK01000001">
    <property type="protein sequence ID" value="GMR32029.1"/>
    <property type="molecule type" value="Genomic_DNA"/>
</dbReference>
<accession>A0AAN5C7R0</accession>
<feature type="non-terminal residue" evidence="2">
    <location>
        <position position="90"/>
    </location>
</feature>
<organism evidence="2 3">
    <name type="scientific">Pristionchus mayeri</name>
    <dbReference type="NCBI Taxonomy" id="1317129"/>
    <lineage>
        <taxon>Eukaryota</taxon>
        <taxon>Metazoa</taxon>
        <taxon>Ecdysozoa</taxon>
        <taxon>Nematoda</taxon>
        <taxon>Chromadorea</taxon>
        <taxon>Rhabditida</taxon>
        <taxon>Rhabditina</taxon>
        <taxon>Diplogasteromorpha</taxon>
        <taxon>Diplogasteroidea</taxon>
        <taxon>Neodiplogasteridae</taxon>
        <taxon>Pristionchus</taxon>
    </lineage>
</organism>
<evidence type="ECO:0000313" key="3">
    <source>
        <dbReference type="Proteomes" id="UP001328107"/>
    </source>
</evidence>
<dbReference type="Proteomes" id="UP001328107">
    <property type="component" value="Unassembled WGS sequence"/>
</dbReference>
<reference evidence="3" key="1">
    <citation type="submission" date="2022-10" db="EMBL/GenBank/DDBJ databases">
        <title>Genome assembly of Pristionchus species.</title>
        <authorList>
            <person name="Yoshida K."/>
            <person name="Sommer R.J."/>
        </authorList>
    </citation>
    <scope>NUCLEOTIDE SEQUENCE [LARGE SCALE GENOMIC DNA]</scope>
    <source>
        <strain evidence="3">RS5460</strain>
    </source>
</reference>
<keyword evidence="1" id="KW-0732">Signal</keyword>
<name>A0AAN5C7R0_9BILA</name>
<keyword evidence="3" id="KW-1185">Reference proteome</keyword>
<evidence type="ECO:0000313" key="2">
    <source>
        <dbReference type="EMBL" id="GMR32029.1"/>
    </source>
</evidence>
<protein>
    <submittedName>
        <fullName evidence="2">Uncharacterized protein</fullName>
    </submittedName>
</protein>
<feature type="chain" id="PRO_5042983452" evidence="1">
    <location>
        <begin position="19"/>
        <end position="90"/>
    </location>
</feature>